<sequence>MALGDIAARLSAAGTETTAVAAALPGHELDAGVFGVATAGRLGSLGRRLHRDYAVALDARAREAAGHGARLSTLADAVNRAASGYAAADDAAWVRQRETR</sequence>
<protein>
    <submittedName>
        <fullName evidence="1">Uncharacterized protein</fullName>
    </submittedName>
</protein>
<accession>A0A8J3TE60</accession>
<dbReference type="RefSeq" id="WP_168115273.1">
    <property type="nucleotide sequence ID" value="NZ_BOON01000047.1"/>
</dbReference>
<evidence type="ECO:0000313" key="1">
    <source>
        <dbReference type="EMBL" id="GII25163.1"/>
    </source>
</evidence>
<reference evidence="1" key="1">
    <citation type="submission" date="2021-01" db="EMBL/GenBank/DDBJ databases">
        <title>Whole genome shotgun sequence of Planosporangium mesophilum NBRC 109066.</title>
        <authorList>
            <person name="Komaki H."/>
            <person name="Tamura T."/>
        </authorList>
    </citation>
    <scope>NUCLEOTIDE SEQUENCE</scope>
    <source>
        <strain evidence="1">NBRC 109066</strain>
    </source>
</reference>
<name>A0A8J3TE60_9ACTN</name>
<proteinExistence type="predicted"/>
<dbReference type="Proteomes" id="UP000599074">
    <property type="component" value="Unassembled WGS sequence"/>
</dbReference>
<organism evidence="1 2">
    <name type="scientific">Planosporangium mesophilum</name>
    <dbReference type="NCBI Taxonomy" id="689768"/>
    <lineage>
        <taxon>Bacteria</taxon>
        <taxon>Bacillati</taxon>
        <taxon>Actinomycetota</taxon>
        <taxon>Actinomycetes</taxon>
        <taxon>Micromonosporales</taxon>
        <taxon>Micromonosporaceae</taxon>
        <taxon>Planosporangium</taxon>
    </lineage>
</organism>
<dbReference type="AlphaFoldDB" id="A0A8J3TE60"/>
<evidence type="ECO:0000313" key="2">
    <source>
        <dbReference type="Proteomes" id="UP000599074"/>
    </source>
</evidence>
<gene>
    <name evidence="1" type="ORF">Pme01_47600</name>
</gene>
<keyword evidence="2" id="KW-1185">Reference proteome</keyword>
<dbReference type="EMBL" id="BOON01000047">
    <property type="protein sequence ID" value="GII25163.1"/>
    <property type="molecule type" value="Genomic_DNA"/>
</dbReference>
<comment type="caution">
    <text evidence="1">The sequence shown here is derived from an EMBL/GenBank/DDBJ whole genome shotgun (WGS) entry which is preliminary data.</text>
</comment>